<keyword evidence="9" id="KW-1185">Reference proteome</keyword>
<proteinExistence type="inferred from homology"/>
<evidence type="ECO:0000256" key="2">
    <source>
        <dbReference type="ARBA" id="ARBA00007520"/>
    </source>
</evidence>
<dbReference type="InterPro" id="IPR010573">
    <property type="entry name" value="MFS_Str1/Tri12-like"/>
</dbReference>
<dbReference type="HOGENOM" id="CLU_634836_0_0_1"/>
<dbReference type="InterPro" id="IPR036259">
    <property type="entry name" value="MFS_trans_sf"/>
</dbReference>
<dbReference type="Pfam" id="PF06609">
    <property type="entry name" value="TRI12"/>
    <property type="match status" value="1"/>
</dbReference>
<dbReference type="EMBL" id="KN847482">
    <property type="protein sequence ID" value="KIX00546.1"/>
    <property type="molecule type" value="Genomic_DNA"/>
</dbReference>
<evidence type="ECO:0000313" key="9">
    <source>
        <dbReference type="Proteomes" id="UP000053617"/>
    </source>
</evidence>
<feature type="transmembrane region" description="Helical" evidence="7">
    <location>
        <begin position="196"/>
        <end position="218"/>
    </location>
</feature>
<keyword evidence="3" id="KW-0813">Transport</keyword>
<dbReference type="Proteomes" id="UP000053617">
    <property type="component" value="Unassembled WGS sequence"/>
</dbReference>
<dbReference type="PANTHER" id="PTHR23501">
    <property type="entry name" value="MAJOR FACILITATOR SUPERFAMILY"/>
    <property type="match status" value="1"/>
</dbReference>
<dbReference type="VEuPathDB" id="FungiDB:Z518_09611"/>
<evidence type="ECO:0000313" key="8">
    <source>
        <dbReference type="EMBL" id="KIX00546.1"/>
    </source>
</evidence>
<evidence type="ECO:0000256" key="5">
    <source>
        <dbReference type="ARBA" id="ARBA00022989"/>
    </source>
</evidence>
<dbReference type="PANTHER" id="PTHR23501:SF102">
    <property type="entry name" value="DRUG TRANSPORTER, PUTATIVE (AFU_ORTHOLOGUE AFUA_3G08530)-RELATED"/>
    <property type="match status" value="1"/>
</dbReference>
<keyword evidence="6 7" id="KW-0472">Membrane</keyword>
<keyword evidence="5 7" id="KW-1133">Transmembrane helix</keyword>
<dbReference type="AlphaFoldDB" id="A0A0D2IB89"/>
<evidence type="ECO:0000256" key="3">
    <source>
        <dbReference type="ARBA" id="ARBA00022448"/>
    </source>
</evidence>
<keyword evidence="4 7" id="KW-0812">Transmembrane</keyword>
<name>A0A0D2IB89_9EURO</name>
<feature type="transmembrane region" description="Helical" evidence="7">
    <location>
        <begin position="288"/>
        <end position="311"/>
    </location>
</feature>
<evidence type="ECO:0000256" key="6">
    <source>
        <dbReference type="ARBA" id="ARBA00023136"/>
    </source>
</evidence>
<organism evidence="8 9">
    <name type="scientific">Rhinocladiella mackenziei CBS 650.93</name>
    <dbReference type="NCBI Taxonomy" id="1442369"/>
    <lineage>
        <taxon>Eukaryota</taxon>
        <taxon>Fungi</taxon>
        <taxon>Dikarya</taxon>
        <taxon>Ascomycota</taxon>
        <taxon>Pezizomycotina</taxon>
        <taxon>Eurotiomycetes</taxon>
        <taxon>Chaetothyriomycetidae</taxon>
        <taxon>Chaetothyriales</taxon>
        <taxon>Herpotrichiellaceae</taxon>
        <taxon>Rhinocladiella</taxon>
    </lineage>
</organism>
<feature type="transmembrane region" description="Helical" evidence="7">
    <location>
        <begin position="127"/>
        <end position="149"/>
    </location>
</feature>
<feature type="transmembrane region" description="Helical" evidence="7">
    <location>
        <begin position="230"/>
        <end position="252"/>
    </location>
</feature>
<evidence type="ECO:0000256" key="4">
    <source>
        <dbReference type="ARBA" id="ARBA00022692"/>
    </source>
</evidence>
<evidence type="ECO:0008006" key="10">
    <source>
        <dbReference type="Google" id="ProtNLM"/>
    </source>
</evidence>
<feature type="transmembrane region" description="Helical" evidence="7">
    <location>
        <begin position="82"/>
        <end position="106"/>
    </location>
</feature>
<sequence length="432" mass="47862">MAIIGCIVSATTNKTPWTCCWGDDYRIRLWSYFRWLCQRVRNASQQIARRWYRIDRVLYSTPWVLVSTLMATSIYTRTALSWRWFSIIGTIYATVSVTGVTLFYFPPSRPAHDYGKPRWQEFRELDFIVYLLFGGGLRIALVGLSWAGTQYAWDSAAFLAPLIIGICAVAASFIYDFTVPESPLFPLSLLREFRRYTIFVVIAFVAGFIYRSMAAMLPQVTLFVFTSDPIQIGIIQIPNGVGQLIFGAVSSAEIGLIGHLRLQLIFWVTLMTVSIVCLAATIPNHKAAFMAVRTFGMGPFPTVTVVAYVIVSLNVPLRHLRVAIGLIGTFRSAGGSLGNAILQTILNSIVESELAPAIISAGTQHGFPLEHAGELIQATVSNAVGVPYVFRSVPGASYSSCSEGRLRICVSTGFPHHHSLRRNCHRMCIVGK</sequence>
<evidence type="ECO:0000256" key="7">
    <source>
        <dbReference type="SAM" id="Phobius"/>
    </source>
</evidence>
<feature type="transmembrane region" description="Helical" evidence="7">
    <location>
        <begin position="155"/>
        <end position="175"/>
    </location>
</feature>
<evidence type="ECO:0000256" key="1">
    <source>
        <dbReference type="ARBA" id="ARBA00004141"/>
    </source>
</evidence>
<dbReference type="SUPFAM" id="SSF103473">
    <property type="entry name" value="MFS general substrate transporter"/>
    <property type="match status" value="1"/>
</dbReference>
<feature type="transmembrane region" description="Helical" evidence="7">
    <location>
        <begin position="57"/>
        <end position="76"/>
    </location>
</feature>
<protein>
    <recommendedName>
        <fullName evidence="10">Major facilitator superfamily (MFS) profile domain-containing protein</fullName>
    </recommendedName>
</protein>
<dbReference type="GO" id="GO:0005886">
    <property type="term" value="C:plasma membrane"/>
    <property type="evidence" value="ECO:0007669"/>
    <property type="project" value="TreeGrafter"/>
</dbReference>
<accession>A0A0D2IB89</accession>
<comment type="similarity">
    <text evidence="2">Belongs to the major facilitator superfamily. TCR/Tet family.</text>
</comment>
<reference evidence="8 9" key="1">
    <citation type="submission" date="2015-01" db="EMBL/GenBank/DDBJ databases">
        <title>The Genome Sequence of Rhinocladiella mackenzie CBS 650.93.</title>
        <authorList>
            <consortium name="The Broad Institute Genomics Platform"/>
            <person name="Cuomo C."/>
            <person name="de Hoog S."/>
            <person name="Gorbushina A."/>
            <person name="Stielow B."/>
            <person name="Teixiera M."/>
            <person name="Abouelleil A."/>
            <person name="Chapman S.B."/>
            <person name="Priest M."/>
            <person name="Young S.K."/>
            <person name="Wortman J."/>
            <person name="Nusbaum C."/>
            <person name="Birren B."/>
        </authorList>
    </citation>
    <scope>NUCLEOTIDE SEQUENCE [LARGE SCALE GENOMIC DNA]</scope>
    <source>
        <strain evidence="8 9">CBS 650.93</strain>
    </source>
</reference>
<dbReference type="RefSeq" id="XP_013267682.1">
    <property type="nucleotide sequence ID" value="XM_013412228.1"/>
</dbReference>
<feature type="transmembrane region" description="Helical" evidence="7">
    <location>
        <begin position="264"/>
        <end position="282"/>
    </location>
</feature>
<dbReference type="GO" id="GO:0022857">
    <property type="term" value="F:transmembrane transporter activity"/>
    <property type="evidence" value="ECO:0007669"/>
    <property type="project" value="InterPro"/>
</dbReference>
<dbReference type="OrthoDB" id="2587356at2759"/>
<dbReference type="GeneID" id="25297682"/>
<comment type="subcellular location">
    <subcellularLocation>
        <location evidence="1">Membrane</location>
        <topology evidence="1">Multi-pass membrane protein</topology>
    </subcellularLocation>
</comment>
<dbReference type="Gene3D" id="1.20.1250.20">
    <property type="entry name" value="MFS general substrate transporter like domains"/>
    <property type="match status" value="1"/>
</dbReference>
<gene>
    <name evidence="8" type="ORF">Z518_09611</name>
</gene>